<dbReference type="Pfam" id="PF25484">
    <property type="entry name" value="DUF7907"/>
    <property type="match status" value="1"/>
</dbReference>
<dbReference type="OrthoDB" id="3518533at2759"/>
<feature type="domain" description="DUF7907" evidence="2">
    <location>
        <begin position="83"/>
        <end position="188"/>
    </location>
</feature>
<feature type="signal peptide" evidence="1">
    <location>
        <begin position="1"/>
        <end position="19"/>
    </location>
</feature>
<dbReference type="Proteomes" id="UP000756346">
    <property type="component" value="Unassembled WGS sequence"/>
</dbReference>
<proteinExistence type="predicted"/>
<dbReference type="RefSeq" id="XP_046019497.1">
    <property type="nucleotide sequence ID" value="XM_046157994.1"/>
</dbReference>
<dbReference type="InterPro" id="IPR057229">
    <property type="entry name" value="DUF7907"/>
</dbReference>
<dbReference type="GeneID" id="70187540"/>
<name>A0A9P9BX42_9PEZI</name>
<dbReference type="EMBL" id="JAGTJQ010000001">
    <property type="protein sequence ID" value="KAH7041442.1"/>
    <property type="molecule type" value="Genomic_DNA"/>
</dbReference>
<organism evidence="3 4">
    <name type="scientific">Microdochium trichocladiopsis</name>
    <dbReference type="NCBI Taxonomy" id="1682393"/>
    <lineage>
        <taxon>Eukaryota</taxon>
        <taxon>Fungi</taxon>
        <taxon>Dikarya</taxon>
        <taxon>Ascomycota</taxon>
        <taxon>Pezizomycotina</taxon>
        <taxon>Sordariomycetes</taxon>
        <taxon>Xylariomycetidae</taxon>
        <taxon>Xylariales</taxon>
        <taxon>Microdochiaceae</taxon>
        <taxon>Microdochium</taxon>
    </lineage>
</organism>
<accession>A0A9P9BX42</accession>
<sequence length="200" mass="21829">MKSSLSTVLLASIASTTIAATATSTIDPAEGQKFFLVAQFYGQSTNYNPAAGSFCVSPHPKNNEQASNIVKNCQSQESELYSFKGGKIFYDGSTTRPGTTWTLAADPGLLSDSWWDVTWNAKASGTEMTYSLSMGFMHKGNDTQSENGLRFIACRWAHNLNWQLFALTKDGATPIPTNCEIVRLYRGCSYRSSGCAKNPF</sequence>
<comment type="caution">
    <text evidence="3">The sequence shown here is derived from an EMBL/GenBank/DDBJ whole genome shotgun (WGS) entry which is preliminary data.</text>
</comment>
<reference evidence="3" key="1">
    <citation type="journal article" date="2021" name="Nat. Commun.">
        <title>Genetic determinants of endophytism in the Arabidopsis root mycobiome.</title>
        <authorList>
            <person name="Mesny F."/>
            <person name="Miyauchi S."/>
            <person name="Thiergart T."/>
            <person name="Pickel B."/>
            <person name="Atanasova L."/>
            <person name="Karlsson M."/>
            <person name="Huettel B."/>
            <person name="Barry K.W."/>
            <person name="Haridas S."/>
            <person name="Chen C."/>
            <person name="Bauer D."/>
            <person name="Andreopoulos W."/>
            <person name="Pangilinan J."/>
            <person name="LaButti K."/>
            <person name="Riley R."/>
            <person name="Lipzen A."/>
            <person name="Clum A."/>
            <person name="Drula E."/>
            <person name="Henrissat B."/>
            <person name="Kohler A."/>
            <person name="Grigoriev I.V."/>
            <person name="Martin F.M."/>
            <person name="Hacquard S."/>
        </authorList>
    </citation>
    <scope>NUCLEOTIDE SEQUENCE</scope>
    <source>
        <strain evidence="3">MPI-CAGE-CH-0230</strain>
    </source>
</reference>
<evidence type="ECO:0000256" key="1">
    <source>
        <dbReference type="SAM" id="SignalP"/>
    </source>
</evidence>
<evidence type="ECO:0000313" key="4">
    <source>
        <dbReference type="Proteomes" id="UP000756346"/>
    </source>
</evidence>
<dbReference type="AlphaFoldDB" id="A0A9P9BX42"/>
<evidence type="ECO:0000259" key="2">
    <source>
        <dbReference type="Pfam" id="PF25484"/>
    </source>
</evidence>
<gene>
    <name evidence="3" type="ORF">B0I36DRAFT_358611</name>
</gene>
<evidence type="ECO:0000313" key="3">
    <source>
        <dbReference type="EMBL" id="KAH7041442.1"/>
    </source>
</evidence>
<keyword evidence="1" id="KW-0732">Signal</keyword>
<feature type="chain" id="PRO_5040344904" description="DUF7907 domain-containing protein" evidence="1">
    <location>
        <begin position="20"/>
        <end position="200"/>
    </location>
</feature>
<protein>
    <recommendedName>
        <fullName evidence="2">DUF7907 domain-containing protein</fullName>
    </recommendedName>
</protein>
<keyword evidence="4" id="KW-1185">Reference proteome</keyword>